<sequence length="66" mass="7226">MPSTGTWGRAWSPSSLPIPTGTALIMWNKRLSFVDTAADTPLRPSNIYGDHLQIRGAQLNTKMIGE</sequence>
<dbReference type="Proteomes" id="UP000639772">
    <property type="component" value="Chromosome 1"/>
</dbReference>
<evidence type="ECO:0000313" key="2">
    <source>
        <dbReference type="Proteomes" id="UP000639772"/>
    </source>
</evidence>
<dbReference type="EMBL" id="JADCNM010000001">
    <property type="protein sequence ID" value="KAG0500837.1"/>
    <property type="molecule type" value="Genomic_DNA"/>
</dbReference>
<gene>
    <name evidence="1" type="ORF">HPP92_000909</name>
</gene>
<name>A0A835SC11_VANPL</name>
<protein>
    <submittedName>
        <fullName evidence="1">Uncharacterized protein</fullName>
    </submittedName>
</protein>
<comment type="caution">
    <text evidence="1">The sequence shown here is derived from an EMBL/GenBank/DDBJ whole genome shotgun (WGS) entry which is preliminary data.</text>
</comment>
<accession>A0A835SC11</accession>
<reference evidence="1 2" key="1">
    <citation type="journal article" date="2020" name="Nat. Food">
        <title>A phased Vanilla planifolia genome enables genetic improvement of flavour and production.</title>
        <authorList>
            <person name="Hasing T."/>
            <person name="Tang H."/>
            <person name="Brym M."/>
            <person name="Khazi F."/>
            <person name="Huang T."/>
            <person name="Chambers A.H."/>
        </authorList>
    </citation>
    <scope>NUCLEOTIDE SEQUENCE [LARGE SCALE GENOMIC DNA]</scope>
    <source>
        <tissue evidence="1">Leaf</tissue>
    </source>
</reference>
<evidence type="ECO:0000313" key="1">
    <source>
        <dbReference type="EMBL" id="KAG0500837.1"/>
    </source>
</evidence>
<proteinExistence type="predicted"/>
<dbReference type="AlphaFoldDB" id="A0A835SC11"/>
<organism evidence="1 2">
    <name type="scientific">Vanilla planifolia</name>
    <name type="common">Vanilla</name>
    <dbReference type="NCBI Taxonomy" id="51239"/>
    <lineage>
        <taxon>Eukaryota</taxon>
        <taxon>Viridiplantae</taxon>
        <taxon>Streptophyta</taxon>
        <taxon>Embryophyta</taxon>
        <taxon>Tracheophyta</taxon>
        <taxon>Spermatophyta</taxon>
        <taxon>Magnoliopsida</taxon>
        <taxon>Liliopsida</taxon>
        <taxon>Asparagales</taxon>
        <taxon>Orchidaceae</taxon>
        <taxon>Vanilloideae</taxon>
        <taxon>Vanilleae</taxon>
        <taxon>Vanilla</taxon>
    </lineage>
</organism>